<dbReference type="InterPro" id="IPR024520">
    <property type="entry name" value="DUF3558"/>
</dbReference>
<protein>
    <submittedName>
        <fullName evidence="3">DUF3558 domain-containing protein</fullName>
    </submittedName>
</protein>
<dbReference type="KEGG" id="toy:FO059_03440"/>
<evidence type="ECO:0000313" key="4">
    <source>
        <dbReference type="Proteomes" id="UP000317344"/>
    </source>
</evidence>
<dbReference type="RefSeq" id="WP_143906369.1">
    <property type="nucleotide sequence ID" value="NZ_JAJNRS010000023.1"/>
</dbReference>
<gene>
    <name evidence="3" type="ORF">FO059_03440</name>
</gene>
<dbReference type="OrthoDB" id="4624021at2"/>
<feature type="signal peptide" evidence="2">
    <location>
        <begin position="1"/>
        <end position="24"/>
    </location>
</feature>
<proteinExistence type="predicted"/>
<reference evidence="3 4" key="1">
    <citation type="submission" date="2019-07" db="EMBL/GenBank/DDBJ databases">
        <title>Tomitella cavernea sp. nov., an actinomycete isolated from soil.</title>
        <authorList>
            <person name="Cheng J."/>
        </authorList>
    </citation>
    <scope>NUCLEOTIDE SEQUENCE [LARGE SCALE GENOMIC DNA]</scope>
    <source>
        <strain evidence="3 4">HY188</strain>
    </source>
</reference>
<dbReference type="Proteomes" id="UP000317344">
    <property type="component" value="Chromosome"/>
</dbReference>
<keyword evidence="4" id="KW-1185">Reference proteome</keyword>
<dbReference type="PROSITE" id="PS51257">
    <property type="entry name" value="PROKAR_LIPOPROTEIN"/>
    <property type="match status" value="1"/>
</dbReference>
<sequence length="183" mass="18416">MRRQLWFGALAGSLALIVAGCGGSAGPAGSESPMPTSSAPRAAAGPAGPHLGQCGSVTDAEVAAATGMPQPMRAVRDTVGCQWDVGTLGVGSHVSFTWYRGSPIGRERAIDNAVGRDVSDVTIGGRPGFSSRIGPSLCEVGVDYGADFFLWSVDYGADTAGPPEGGVCDAATSLAAMTAERAQ</sequence>
<feature type="region of interest" description="Disordered" evidence="1">
    <location>
        <begin position="25"/>
        <end position="50"/>
    </location>
</feature>
<feature type="compositionally biased region" description="Low complexity" evidence="1">
    <location>
        <begin position="27"/>
        <end position="49"/>
    </location>
</feature>
<accession>A0A516X0J7</accession>
<evidence type="ECO:0000256" key="1">
    <source>
        <dbReference type="SAM" id="MobiDB-lite"/>
    </source>
</evidence>
<dbReference type="EMBL" id="CP041765">
    <property type="protein sequence ID" value="QDQ96560.1"/>
    <property type="molecule type" value="Genomic_DNA"/>
</dbReference>
<organism evidence="3 4">
    <name type="scientific">Tomitella fengzijianii</name>
    <dbReference type="NCBI Taxonomy" id="2597660"/>
    <lineage>
        <taxon>Bacteria</taxon>
        <taxon>Bacillati</taxon>
        <taxon>Actinomycetota</taxon>
        <taxon>Actinomycetes</taxon>
        <taxon>Mycobacteriales</taxon>
        <taxon>Tomitella</taxon>
    </lineage>
</organism>
<name>A0A516X0J7_9ACTN</name>
<dbReference type="Pfam" id="PF12079">
    <property type="entry name" value="DUF3558"/>
    <property type="match status" value="1"/>
</dbReference>
<feature type="chain" id="PRO_5038975504" evidence="2">
    <location>
        <begin position="25"/>
        <end position="183"/>
    </location>
</feature>
<evidence type="ECO:0000313" key="3">
    <source>
        <dbReference type="EMBL" id="QDQ96560.1"/>
    </source>
</evidence>
<dbReference type="AlphaFoldDB" id="A0A516X0J7"/>
<keyword evidence="2" id="KW-0732">Signal</keyword>
<reference evidence="3 4" key="2">
    <citation type="submission" date="2019-07" db="EMBL/GenBank/DDBJ databases">
        <authorList>
            <person name="Huang Y."/>
        </authorList>
    </citation>
    <scope>NUCLEOTIDE SEQUENCE [LARGE SCALE GENOMIC DNA]</scope>
    <source>
        <strain evidence="3 4">HY188</strain>
    </source>
</reference>
<evidence type="ECO:0000256" key="2">
    <source>
        <dbReference type="SAM" id="SignalP"/>
    </source>
</evidence>